<dbReference type="Proteomes" id="UP000632125">
    <property type="component" value="Unassembled WGS sequence"/>
</dbReference>
<organism evidence="2 3">
    <name type="scientific">Paenibacillus arenilitoris</name>
    <dbReference type="NCBI Taxonomy" id="2772299"/>
    <lineage>
        <taxon>Bacteria</taxon>
        <taxon>Bacillati</taxon>
        <taxon>Bacillota</taxon>
        <taxon>Bacilli</taxon>
        <taxon>Bacillales</taxon>
        <taxon>Paenibacillaceae</taxon>
        <taxon>Paenibacillus</taxon>
    </lineage>
</organism>
<keyword evidence="3" id="KW-1185">Reference proteome</keyword>
<sequence length="158" mass="17565">MKRALLVVAACAAAAAALLLFVFRVNYDAVVAERMIDFERAEPNSRMEWKDKEAVRAFEYAFRFASKEPGTVDIGAPPYAVTLGDSRYLLYLSPDYGKVQFMKPGNTGTLYTVRPSSADELKQLVSEADKRYGEQGSVQARLDPAAFSGEERPFVRPL</sequence>
<evidence type="ECO:0000313" key="2">
    <source>
        <dbReference type="EMBL" id="MBD2868119.1"/>
    </source>
</evidence>
<feature type="domain" description="YhfM-like" evidence="1">
    <location>
        <begin position="39"/>
        <end position="129"/>
    </location>
</feature>
<reference evidence="2" key="1">
    <citation type="submission" date="2020-09" db="EMBL/GenBank/DDBJ databases">
        <title>A novel bacterium of genus Paenibacillus, isolated from South China Sea.</title>
        <authorList>
            <person name="Huang H."/>
            <person name="Mo K."/>
            <person name="Hu Y."/>
        </authorList>
    </citation>
    <scope>NUCLEOTIDE SEQUENCE</scope>
    <source>
        <strain evidence="2">IB182493</strain>
    </source>
</reference>
<dbReference type="AlphaFoldDB" id="A0A927CIH4"/>
<proteinExistence type="predicted"/>
<evidence type="ECO:0000259" key="1">
    <source>
        <dbReference type="Pfam" id="PF26353"/>
    </source>
</evidence>
<gene>
    <name evidence="2" type="ORF">IDH41_06005</name>
</gene>
<comment type="caution">
    <text evidence="2">The sequence shown here is derived from an EMBL/GenBank/DDBJ whole genome shotgun (WGS) entry which is preliminary data.</text>
</comment>
<dbReference type="Pfam" id="PF26353">
    <property type="entry name" value="YhfM"/>
    <property type="match status" value="1"/>
</dbReference>
<protein>
    <recommendedName>
        <fullName evidence="1">YhfM-like domain-containing protein</fullName>
    </recommendedName>
</protein>
<evidence type="ECO:0000313" key="3">
    <source>
        <dbReference type="Proteomes" id="UP000632125"/>
    </source>
</evidence>
<name>A0A927CIH4_9BACL</name>
<accession>A0A927CIH4</accession>
<dbReference type="EMBL" id="JACXIY010000007">
    <property type="protein sequence ID" value="MBD2868119.1"/>
    <property type="molecule type" value="Genomic_DNA"/>
</dbReference>
<dbReference type="RefSeq" id="WP_190859177.1">
    <property type="nucleotide sequence ID" value="NZ_JACXIY010000007.1"/>
</dbReference>
<dbReference type="InterPro" id="IPR058780">
    <property type="entry name" value="YhfM-like_dom"/>
</dbReference>